<evidence type="ECO:0000256" key="1">
    <source>
        <dbReference type="SAM" id="MobiDB-lite"/>
    </source>
</evidence>
<dbReference type="AlphaFoldDB" id="A0A9D4JNV0"/>
<accession>A0A9D4JNV0</accession>
<name>A0A9D4JNV0_DREPO</name>
<sequence>MSGDRQTITVQKTIPYRNYKPKRVSLAARLRLTASGYFIQKKDYINLTNCQPLAATESQPEIPEMLTCYHKKNPLGNRYKPKGSQKNSRKTNLHTKYYLAATQPLQFAHVSEPMYLTNRKTNILTNK</sequence>
<reference evidence="2" key="1">
    <citation type="journal article" date="2019" name="bioRxiv">
        <title>The Genome of the Zebra Mussel, Dreissena polymorpha: A Resource for Invasive Species Research.</title>
        <authorList>
            <person name="McCartney M.A."/>
            <person name="Auch B."/>
            <person name="Kono T."/>
            <person name="Mallez S."/>
            <person name="Zhang Y."/>
            <person name="Obille A."/>
            <person name="Becker A."/>
            <person name="Abrahante J.E."/>
            <person name="Garbe J."/>
            <person name="Badalamenti J.P."/>
            <person name="Herman A."/>
            <person name="Mangelson H."/>
            <person name="Liachko I."/>
            <person name="Sullivan S."/>
            <person name="Sone E.D."/>
            <person name="Koren S."/>
            <person name="Silverstein K.A.T."/>
            <person name="Beckman K.B."/>
            <person name="Gohl D.M."/>
        </authorList>
    </citation>
    <scope>NUCLEOTIDE SEQUENCE</scope>
    <source>
        <strain evidence="2">Duluth1</strain>
        <tissue evidence="2">Whole animal</tissue>
    </source>
</reference>
<evidence type="ECO:0000313" key="3">
    <source>
        <dbReference type="Proteomes" id="UP000828390"/>
    </source>
</evidence>
<keyword evidence="3" id="KW-1185">Reference proteome</keyword>
<protein>
    <submittedName>
        <fullName evidence="2">Uncharacterized protein</fullName>
    </submittedName>
</protein>
<evidence type="ECO:0000313" key="2">
    <source>
        <dbReference type="EMBL" id="KAH3814387.1"/>
    </source>
</evidence>
<proteinExistence type="predicted"/>
<reference evidence="2" key="2">
    <citation type="submission" date="2020-11" db="EMBL/GenBank/DDBJ databases">
        <authorList>
            <person name="McCartney M.A."/>
            <person name="Auch B."/>
            <person name="Kono T."/>
            <person name="Mallez S."/>
            <person name="Becker A."/>
            <person name="Gohl D.M."/>
            <person name="Silverstein K.A.T."/>
            <person name="Koren S."/>
            <person name="Bechman K.B."/>
            <person name="Herman A."/>
            <person name="Abrahante J.E."/>
            <person name="Garbe J."/>
        </authorList>
    </citation>
    <scope>NUCLEOTIDE SEQUENCE</scope>
    <source>
        <strain evidence="2">Duluth1</strain>
        <tissue evidence="2">Whole animal</tissue>
    </source>
</reference>
<organism evidence="2 3">
    <name type="scientific">Dreissena polymorpha</name>
    <name type="common">Zebra mussel</name>
    <name type="synonym">Mytilus polymorpha</name>
    <dbReference type="NCBI Taxonomy" id="45954"/>
    <lineage>
        <taxon>Eukaryota</taxon>
        <taxon>Metazoa</taxon>
        <taxon>Spiralia</taxon>
        <taxon>Lophotrochozoa</taxon>
        <taxon>Mollusca</taxon>
        <taxon>Bivalvia</taxon>
        <taxon>Autobranchia</taxon>
        <taxon>Heteroconchia</taxon>
        <taxon>Euheterodonta</taxon>
        <taxon>Imparidentia</taxon>
        <taxon>Neoheterodontei</taxon>
        <taxon>Myida</taxon>
        <taxon>Dreissenoidea</taxon>
        <taxon>Dreissenidae</taxon>
        <taxon>Dreissena</taxon>
    </lineage>
</organism>
<comment type="caution">
    <text evidence="2">The sequence shown here is derived from an EMBL/GenBank/DDBJ whole genome shotgun (WGS) entry which is preliminary data.</text>
</comment>
<dbReference type="Proteomes" id="UP000828390">
    <property type="component" value="Unassembled WGS sequence"/>
</dbReference>
<gene>
    <name evidence="2" type="ORF">DPMN_142883</name>
</gene>
<feature type="region of interest" description="Disordered" evidence="1">
    <location>
        <begin position="73"/>
        <end position="92"/>
    </location>
</feature>
<dbReference type="EMBL" id="JAIWYP010000006">
    <property type="protein sequence ID" value="KAH3814387.1"/>
    <property type="molecule type" value="Genomic_DNA"/>
</dbReference>